<dbReference type="SUPFAM" id="SSF53901">
    <property type="entry name" value="Thiolase-like"/>
    <property type="match status" value="1"/>
</dbReference>
<dbReference type="InterPro" id="IPR029058">
    <property type="entry name" value="AB_hydrolase_fold"/>
</dbReference>
<dbReference type="Pfam" id="PF00550">
    <property type="entry name" value="PP-binding"/>
    <property type="match status" value="1"/>
</dbReference>
<dbReference type="Gene3D" id="3.40.366.10">
    <property type="entry name" value="Malonyl-Coenzyme A Acyl Carrier Protein, domain 2"/>
    <property type="match status" value="1"/>
</dbReference>
<dbReference type="PROSITE" id="PS00606">
    <property type="entry name" value="KS3_1"/>
    <property type="match status" value="1"/>
</dbReference>
<dbReference type="SUPFAM" id="SSF47336">
    <property type="entry name" value="ACP-like"/>
    <property type="match status" value="1"/>
</dbReference>
<protein>
    <submittedName>
        <fullName evidence="6">Malonyl CoA-acyl carrier protein transacylase</fullName>
        <ecNumber evidence="6">2.3.1.39</ecNumber>
    </submittedName>
</protein>
<dbReference type="InterPro" id="IPR018201">
    <property type="entry name" value="Ketoacyl_synth_AS"/>
</dbReference>
<dbReference type="EC" id="2.3.1.39" evidence="6"/>
<dbReference type="SUPFAM" id="SSF52151">
    <property type="entry name" value="FabD/lysophospholipase-like"/>
    <property type="match status" value="1"/>
</dbReference>
<dbReference type="FunFam" id="3.40.47.10:FF:000019">
    <property type="entry name" value="Polyketide synthase type I"/>
    <property type="match status" value="1"/>
</dbReference>
<evidence type="ECO:0000313" key="6">
    <source>
        <dbReference type="EMBL" id="GAL95160.1"/>
    </source>
</evidence>
<dbReference type="Pfam" id="PF22621">
    <property type="entry name" value="CurL-like_PKS_C"/>
    <property type="match status" value="1"/>
</dbReference>
<dbReference type="Pfam" id="PF00975">
    <property type="entry name" value="Thioesterase"/>
    <property type="match status" value="1"/>
</dbReference>
<dbReference type="InterPro" id="IPR036736">
    <property type="entry name" value="ACP-like_sf"/>
</dbReference>
<keyword evidence="6" id="KW-0012">Acyltransferase</keyword>
<dbReference type="InterPro" id="IPR014043">
    <property type="entry name" value="Acyl_transferase_dom"/>
</dbReference>
<dbReference type="InterPro" id="IPR050091">
    <property type="entry name" value="PKS_NRPS_Biosynth_Enz"/>
</dbReference>
<evidence type="ECO:0000256" key="2">
    <source>
        <dbReference type="ARBA" id="ARBA00022553"/>
    </source>
</evidence>
<evidence type="ECO:0000256" key="3">
    <source>
        <dbReference type="ARBA" id="ARBA00022679"/>
    </source>
</evidence>
<dbReference type="EMBL" id="BBPA01000068">
    <property type="protein sequence ID" value="GAL95160.1"/>
    <property type="molecule type" value="Genomic_DNA"/>
</dbReference>
<dbReference type="SMART" id="SM00827">
    <property type="entry name" value="PKS_AT"/>
    <property type="match status" value="1"/>
</dbReference>
<dbReference type="GO" id="GO:0071770">
    <property type="term" value="P:DIM/DIP cell wall layer assembly"/>
    <property type="evidence" value="ECO:0007669"/>
    <property type="project" value="TreeGrafter"/>
</dbReference>
<name>A0A0A1VZH7_MICAE</name>
<dbReference type="GO" id="GO:0005886">
    <property type="term" value="C:plasma membrane"/>
    <property type="evidence" value="ECO:0007669"/>
    <property type="project" value="TreeGrafter"/>
</dbReference>
<dbReference type="InterPro" id="IPR014030">
    <property type="entry name" value="Ketoacyl_synth_N"/>
</dbReference>
<dbReference type="SMART" id="SM00825">
    <property type="entry name" value="PKS_KS"/>
    <property type="match status" value="1"/>
</dbReference>
<evidence type="ECO:0000259" key="5">
    <source>
        <dbReference type="PROSITE" id="PS52004"/>
    </source>
</evidence>
<keyword evidence="2" id="KW-0597">Phosphoprotein</keyword>
<dbReference type="PANTHER" id="PTHR43775:SF37">
    <property type="entry name" value="SI:DKEY-61P9.11"/>
    <property type="match status" value="1"/>
</dbReference>
<dbReference type="GO" id="GO:0005737">
    <property type="term" value="C:cytoplasm"/>
    <property type="evidence" value="ECO:0007669"/>
    <property type="project" value="TreeGrafter"/>
</dbReference>
<dbReference type="InterPro" id="IPR020806">
    <property type="entry name" value="PKS_PP-bd"/>
</dbReference>
<gene>
    <name evidence="6" type="ORF">N44_04015</name>
</gene>
<feature type="domain" description="Ketosynthase family 3 (KS3)" evidence="5">
    <location>
        <begin position="5"/>
        <end position="429"/>
    </location>
</feature>
<dbReference type="Gene3D" id="3.40.50.1820">
    <property type="entry name" value="alpha/beta hydrolase"/>
    <property type="match status" value="1"/>
</dbReference>
<proteinExistence type="predicted"/>
<accession>A0A0A1VZH7</accession>
<dbReference type="SUPFAM" id="SSF53474">
    <property type="entry name" value="alpha/beta-Hydrolases"/>
    <property type="match status" value="1"/>
</dbReference>
<dbReference type="GO" id="GO:0004314">
    <property type="term" value="F:[acyl-carrier-protein] S-malonyltransferase activity"/>
    <property type="evidence" value="ECO:0007669"/>
    <property type="project" value="UniProtKB-EC"/>
</dbReference>
<evidence type="ECO:0000259" key="4">
    <source>
        <dbReference type="PROSITE" id="PS50075"/>
    </source>
</evidence>
<dbReference type="InterPro" id="IPR001031">
    <property type="entry name" value="Thioesterase"/>
</dbReference>
<dbReference type="GO" id="GO:0004312">
    <property type="term" value="F:fatty acid synthase activity"/>
    <property type="evidence" value="ECO:0007669"/>
    <property type="project" value="TreeGrafter"/>
</dbReference>
<dbReference type="Gene3D" id="1.10.1200.10">
    <property type="entry name" value="ACP-like"/>
    <property type="match status" value="1"/>
</dbReference>
<dbReference type="RefSeq" id="WP_052426740.1">
    <property type="nucleotide sequence ID" value="NZ_BBPA01000068.1"/>
</dbReference>
<dbReference type="Gene3D" id="3.40.47.10">
    <property type="match status" value="1"/>
</dbReference>
<dbReference type="InterPro" id="IPR014031">
    <property type="entry name" value="Ketoacyl_synth_C"/>
</dbReference>
<comment type="caution">
    <text evidence="6">The sequence shown here is derived from an EMBL/GenBank/DDBJ whole genome shotgun (WGS) entry which is preliminary data.</text>
</comment>
<dbReference type="GO" id="GO:0004315">
    <property type="term" value="F:3-oxoacyl-[acyl-carrier-protein] synthase activity"/>
    <property type="evidence" value="ECO:0007669"/>
    <property type="project" value="InterPro"/>
</dbReference>
<dbReference type="GO" id="GO:0006633">
    <property type="term" value="P:fatty acid biosynthetic process"/>
    <property type="evidence" value="ECO:0007669"/>
    <property type="project" value="InterPro"/>
</dbReference>
<dbReference type="InterPro" id="IPR016039">
    <property type="entry name" value="Thiolase-like"/>
</dbReference>
<dbReference type="Pfam" id="PF02801">
    <property type="entry name" value="Ketoacyl-synt_C"/>
    <property type="match status" value="1"/>
</dbReference>
<dbReference type="SMART" id="SM00823">
    <property type="entry name" value="PKS_PP"/>
    <property type="match status" value="1"/>
</dbReference>
<organism evidence="6 7">
    <name type="scientific">Microcystis aeruginosa NIES-44</name>
    <dbReference type="NCBI Taxonomy" id="449439"/>
    <lineage>
        <taxon>Bacteria</taxon>
        <taxon>Bacillati</taxon>
        <taxon>Cyanobacteriota</taxon>
        <taxon>Cyanophyceae</taxon>
        <taxon>Oscillatoriophycideae</taxon>
        <taxon>Chroococcales</taxon>
        <taxon>Microcystaceae</taxon>
        <taxon>Microcystis</taxon>
    </lineage>
</organism>
<dbReference type="AlphaFoldDB" id="A0A0A1VZH7"/>
<sequence length="1146" mass="126913">MITDREPIAVIGIGCRFPSSPTPEAFWENLRNGIDTVSAVPGDRPELAALSTVPLGDPDDRSYRWGGFLEGIDRFDPKFFGIHPQEAPSLDPKQRLFLEVAWEALEDAGQIPERLAGSPVGVFVGVSSVDYYALLMNQPEQVDGYTVPNNSNCIIANRLSYTLDLTGPSLAIDTACSSSLVAVHLACQSLRMGECCLAIVGGVNVNLLPGVWLGLSRGGMISPNGRCRSFDASANGYARSEGAGVLILKPLSRAIAEGDRVYASIRASATNQNGRGQRLTAPNPKAQETLLRQVYDRAGISPSRVQYIEANGTGTVLGDYMELKALGEFFSSEDSSMPPRAVGTVKTNIGHAEGASGMAGLIKLILSLWHRQIPPSLHFREPNPHVRFDRLPLAIHTHLTEWPESEEPAIAGINSFGFGGTNAHLVIEERPARLSAPSPSERPLEILTLGAKTEAALRELALCYHEFLSAHPELSLADVCFSANTGRSPFDHRLAIVADSLEQLGDRLHLFATGQPGQGIIHGKINRRRPAKVAFWFPGQENPRVGTGDNLYRTQSTFRSALAHCERILLPYLEKPLLSLLYPEDDREAPDTFPRYTPVLSFALEYALAEVWKSWGIVAEASLGYGIGEAIAACLTGTVSLETILPAIATGEYQETPRTGLAEKLAELAGTECDLYLEIGRHWEFPATDPKLPGTWLSSWQDACSEWESLLLCLAHLHTRGIGIDWSAFEGDRPRQRLSLPTYPFQRQRYWIETEEVKGDFARPVEDSVCRTLSTSPGQELEEMYVAPRDRWEAELIEIWENTLHLRPIGIHNNFFELGGDSKLIASLLVAIEKTYGRQFPLALLYEAPTIEQLAAILRQENWSVPRKSLVPIQPNGSRPPLFGIHVLGKGLKTYRSLLPYLGAEQPVYGLHYRLGVVPTERYTEALTTVPDLAAHYIQEMQLLQPKGPYHLCGHSFGGFVAFEMARQLQDCGERVALLILFDTIVPDSFKRLSLAKRILQHWQSVRHSGTNYITQKIRGKAYQLIRKSKQSSSHRNTLLLEKPAPAIVVRADADDPGLQMLSDHTQMAEKYLQELPTYSGKVTFFQALEQPLGQGWYIEEKFGWGKFAVGEWESHLISGNHKTMFHEPHVQKLGETLKSCLDNLP</sequence>
<dbReference type="Pfam" id="PF00109">
    <property type="entry name" value="ketoacyl-synt"/>
    <property type="match status" value="1"/>
</dbReference>
<dbReference type="CDD" id="cd00833">
    <property type="entry name" value="PKS"/>
    <property type="match status" value="1"/>
</dbReference>
<dbReference type="InterPro" id="IPR001227">
    <property type="entry name" value="Ac_transferase_dom_sf"/>
</dbReference>
<keyword evidence="3 6" id="KW-0808">Transferase</keyword>
<dbReference type="Gene3D" id="3.30.70.3290">
    <property type="match status" value="2"/>
</dbReference>
<dbReference type="PANTHER" id="PTHR43775">
    <property type="entry name" value="FATTY ACID SYNTHASE"/>
    <property type="match status" value="1"/>
</dbReference>
<dbReference type="Proteomes" id="UP000030321">
    <property type="component" value="Unassembled WGS sequence"/>
</dbReference>
<feature type="domain" description="Carrier" evidence="4">
    <location>
        <begin position="787"/>
        <end position="862"/>
    </location>
</feature>
<dbReference type="PROSITE" id="PS52004">
    <property type="entry name" value="KS3_2"/>
    <property type="match status" value="1"/>
</dbReference>
<dbReference type="InterPro" id="IPR020841">
    <property type="entry name" value="PKS_Beta-ketoAc_synthase_dom"/>
</dbReference>
<dbReference type="InterPro" id="IPR016035">
    <property type="entry name" value="Acyl_Trfase/lysoPLipase"/>
</dbReference>
<evidence type="ECO:0000313" key="7">
    <source>
        <dbReference type="Proteomes" id="UP000030321"/>
    </source>
</evidence>
<dbReference type="InterPro" id="IPR009081">
    <property type="entry name" value="PP-bd_ACP"/>
</dbReference>
<dbReference type="PROSITE" id="PS50075">
    <property type="entry name" value="CARRIER"/>
    <property type="match status" value="1"/>
</dbReference>
<evidence type="ECO:0000256" key="1">
    <source>
        <dbReference type="ARBA" id="ARBA00022450"/>
    </source>
</evidence>
<dbReference type="GO" id="GO:0031177">
    <property type="term" value="F:phosphopantetheine binding"/>
    <property type="evidence" value="ECO:0007669"/>
    <property type="project" value="InterPro"/>
</dbReference>
<reference evidence="7" key="1">
    <citation type="journal article" date="2015" name="Genome">
        <title>Whole Genome Sequence of the Non-Microcystin-Producing Microcystis aeruginosa Strain NIES-44.</title>
        <authorList>
            <person name="Okano K."/>
            <person name="Miyata N."/>
            <person name="Ozaki Y."/>
        </authorList>
    </citation>
    <scope>NUCLEOTIDE SEQUENCE [LARGE SCALE GENOMIC DNA]</scope>
    <source>
        <strain evidence="7">NIES-44</strain>
    </source>
</reference>
<keyword evidence="1" id="KW-0596">Phosphopantetheine</keyword>